<protein>
    <submittedName>
        <fullName evidence="1">Mitochondrial fission ELM1 family protein</fullName>
    </submittedName>
</protein>
<sequence length="361" mass="38669">MASFEPSSPPSVWVLTDDRPGNRTQALGVARALGWPFVEKKLAFNALQHGSPAALGATLDTLDGDSRAEIAPPWPDLVLAAGRRAVPVARYVRRATSGTTRIVLIGRRTPAEEADLVIRCAYFRQAATPNLVEVTLPPTQVDGPTLARVRAEEQNPFATLPKPVCVMLVGGETGRHRFRPDFAERMAAEVTHAAADAGASLAIVTSRRTGAEGVTALKRGAPGALLFEWRPNAPGGAYLSYIANADFLVVTGESESMLAEAAASGRPLTIYPLVARPLSPMLRIRSAIAAMATSRMLSPLLGWIMVGGWVAPRRDLANLHRMIEGRRWGRIFDGSLNTEPPQPFDGDEVVATRVKSLFAAG</sequence>
<evidence type="ECO:0000313" key="2">
    <source>
        <dbReference type="Proteomes" id="UP001181622"/>
    </source>
</evidence>
<comment type="caution">
    <text evidence="1">The sequence shown here is derived from an EMBL/GenBank/DDBJ whole genome shotgun (WGS) entry which is preliminary data.</text>
</comment>
<organism evidence="1 2">
    <name type="scientific">Chelatococcus sambhunathii</name>
    <dbReference type="NCBI Taxonomy" id="363953"/>
    <lineage>
        <taxon>Bacteria</taxon>
        <taxon>Pseudomonadati</taxon>
        <taxon>Pseudomonadota</taxon>
        <taxon>Alphaproteobacteria</taxon>
        <taxon>Hyphomicrobiales</taxon>
        <taxon>Chelatococcaceae</taxon>
        <taxon>Chelatococcus</taxon>
    </lineage>
</organism>
<keyword evidence="2" id="KW-1185">Reference proteome</keyword>
<name>A0ABU1DHZ5_9HYPH</name>
<proteinExistence type="predicted"/>
<dbReference type="RefSeq" id="WP_309392887.1">
    <property type="nucleotide sequence ID" value="NZ_JADBEO010000031.1"/>
</dbReference>
<dbReference type="Pfam" id="PF06258">
    <property type="entry name" value="Mito_fiss_Elm1"/>
    <property type="match status" value="1"/>
</dbReference>
<reference evidence="1" key="1">
    <citation type="submission" date="2020-10" db="EMBL/GenBank/DDBJ databases">
        <authorList>
            <person name="Abbas A."/>
            <person name="Razzaq R."/>
            <person name="Waqas M."/>
            <person name="Abbas N."/>
            <person name="Nielsen T.K."/>
            <person name="Hansen L.H."/>
            <person name="Hussain S."/>
            <person name="Shahid M."/>
        </authorList>
    </citation>
    <scope>NUCLEOTIDE SEQUENCE</scope>
    <source>
        <strain evidence="1">S14</strain>
    </source>
</reference>
<dbReference type="EMBL" id="JADBEO010000031">
    <property type="protein sequence ID" value="MDR4307743.1"/>
    <property type="molecule type" value="Genomic_DNA"/>
</dbReference>
<dbReference type="Proteomes" id="UP001181622">
    <property type="component" value="Unassembled WGS sequence"/>
</dbReference>
<gene>
    <name evidence="1" type="ORF">IHQ68_14055</name>
</gene>
<dbReference type="InterPro" id="IPR009367">
    <property type="entry name" value="Elm1-like"/>
</dbReference>
<accession>A0ABU1DHZ5</accession>
<evidence type="ECO:0000313" key="1">
    <source>
        <dbReference type="EMBL" id="MDR4307743.1"/>
    </source>
</evidence>